<evidence type="ECO:0000256" key="3">
    <source>
        <dbReference type="ARBA" id="ARBA00022989"/>
    </source>
</evidence>
<dbReference type="AlphaFoldDB" id="A0A6A5YGI1"/>
<comment type="similarity">
    <text evidence="5">Belongs to the SAT4 family.</text>
</comment>
<keyword evidence="4 6" id="KW-0472">Membrane</keyword>
<comment type="subcellular location">
    <subcellularLocation>
        <location evidence="1">Membrane</location>
        <topology evidence="1">Multi-pass membrane protein</topology>
    </subcellularLocation>
</comment>
<feature type="non-terminal residue" evidence="8">
    <location>
        <position position="176"/>
    </location>
</feature>
<name>A0A6A5YGI1_9PLEO</name>
<protein>
    <recommendedName>
        <fullName evidence="7">Rhodopsin domain-containing protein</fullName>
    </recommendedName>
</protein>
<sequence length="176" mass="19802">LVSSLGYRDGISSTIDLTLILGYFSKLLIPEGVSMYDRSHVNVRCPANHYRMGVLYTDTVQLEQNDRREVLQQNTTCEFSWCHLQCHIGRILVLMPMPMLWGLSIPLARKIGLVATFSLGAVICVIGVLRVLYVPKIDFSDFTYGSAVLWEWAVLEPTLGIINACMPVMLPVIREL</sequence>
<dbReference type="Pfam" id="PF20684">
    <property type="entry name" value="Fung_rhodopsin"/>
    <property type="match status" value="1"/>
</dbReference>
<dbReference type="GO" id="GO:0016020">
    <property type="term" value="C:membrane"/>
    <property type="evidence" value="ECO:0007669"/>
    <property type="project" value="UniProtKB-SubCell"/>
</dbReference>
<reference evidence="8" key="1">
    <citation type="journal article" date="2020" name="Stud. Mycol.">
        <title>101 Dothideomycetes genomes: a test case for predicting lifestyles and emergence of pathogens.</title>
        <authorList>
            <person name="Haridas S."/>
            <person name="Albert R."/>
            <person name="Binder M."/>
            <person name="Bloem J."/>
            <person name="Labutti K."/>
            <person name="Salamov A."/>
            <person name="Andreopoulos B."/>
            <person name="Baker S."/>
            <person name="Barry K."/>
            <person name="Bills G."/>
            <person name="Bluhm B."/>
            <person name="Cannon C."/>
            <person name="Castanera R."/>
            <person name="Culley D."/>
            <person name="Daum C."/>
            <person name="Ezra D."/>
            <person name="Gonzalez J."/>
            <person name="Henrissat B."/>
            <person name="Kuo A."/>
            <person name="Liang C."/>
            <person name="Lipzen A."/>
            <person name="Lutzoni F."/>
            <person name="Magnuson J."/>
            <person name="Mondo S."/>
            <person name="Nolan M."/>
            <person name="Ohm R."/>
            <person name="Pangilinan J."/>
            <person name="Park H.-J."/>
            <person name="Ramirez L."/>
            <person name="Alfaro M."/>
            <person name="Sun H."/>
            <person name="Tritt A."/>
            <person name="Yoshinaga Y."/>
            <person name="Zwiers L.-H."/>
            <person name="Turgeon B."/>
            <person name="Goodwin S."/>
            <person name="Spatafora J."/>
            <person name="Crous P."/>
            <person name="Grigoriev I."/>
        </authorList>
    </citation>
    <scope>NUCLEOTIDE SEQUENCE</scope>
    <source>
        <strain evidence="8">CBS 627.86</strain>
    </source>
</reference>
<evidence type="ECO:0000256" key="5">
    <source>
        <dbReference type="ARBA" id="ARBA00038359"/>
    </source>
</evidence>
<keyword evidence="2 6" id="KW-0812">Transmembrane</keyword>
<dbReference type="PANTHER" id="PTHR33048">
    <property type="entry name" value="PTH11-LIKE INTEGRAL MEMBRANE PROTEIN (AFU_ORTHOLOGUE AFUA_5G11245)"/>
    <property type="match status" value="1"/>
</dbReference>
<dbReference type="InterPro" id="IPR052337">
    <property type="entry name" value="SAT4-like"/>
</dbReference>
<feature type="transmembrane region" description="Helical" evidence="6">
    <location>
        <begin position="153"/>
        <end position="173"/>
    </location>
</feature>
<evidence type="ECO:0000259" key="7">
    <source>
        <dbReference type="Pfam" id="PF20684"/>
    </source>
</evidence>
<dbReference type="PANTHER" id="PTHR33048:SF47">
    <property type="entry name" value="INTEGRAL MEMBRANE PROTEIN-RELATED"/>
    <property type="match status" value="1"/>
</dbReference>
<accession>A0A6A5YGI1</accession>
<keyword evidence="3 6" id="KW-1133">Transmembrane helix</keyword>
<proteinExistence type="inferred from homology"/>
<evidence type="ECO:0000313" key="9">
    <source>
        <dbReference type="Proteomes" id="UP000799770"/>
    </source>
</evidence>
<dbReference type="Proteomes" id="UP000799770">
    <property type="component" value="Unassembled WGS sequence"/>
</dbReference>
<organism evidence="8 9">
    <name type="scientific">Lophiotrema nucula</name>
    <dbReference type="NCBI Taxonomy" id="690887"/>
    <lineage>
        <taxon>Eukaryota</taxon>
        <taxon>Fungi</taxon>
        <taxon>Dikarya</taxon>
        <taxon>Ascomycota</taxon>
        <taxon>Pezizomycotina</taxon>
        <taxon>Dothideomycetes</taxon>
        <taxon>Pleosporomycetidae</taxon>
        <taxon>Pleosporales</taxon>
        <taxon>Lophiotremataceae</taxon>
        <taxon>Lophiotrema</taxon>
    </lineage>
</organism>
<feature type="domain" description="Rhodopsin" evidence="7">
    <location>
        <begin position="91"/>
        <end position="174"/>
    </location>
</feature>
<feature type="non-terminal residue" evidence="8">
    <location>
        <position position="1"/>
    </location>
</feature>
<evidence type="ECO:0000256" key="4">
    <source>
        <dbReference type="ARBA" id="ARBA00023136"/>
    </source>
</evidence>
<dbReference type="OrthoDB" id="10017208at2759"/>
<evidence type="ECO:0000256" key="6">
    <source>
        <dbReference type="SAM" id="Phobius"/>
    </source>
</evidence>
<evidence type="ECO:0000256" key="2">
    <source>
        <dbReference type="ARBA" id="ARBA00022692"/>
    </source>
</evidence>
<dbReference type="EMBL" id="ML977365">
    <property type="protein sequence ID" value="KAF2106216.1"/>
    <property type="molecule type" value="Genomic_DNA"/>
</dbReference>
<evidence type="ECO:0000256" key="1">
    <source>
        <dbReference type="ARBA" id="ARBA00004141"/>
    </source>
</evidence>
<feature type="transmembrane region" description="Helical" evidence="6">
    <location>
        <begin position="111"/>
        <end position="133"/>
    </location>
</feature>
<keyword evidence="9" id="KW-1185">Reference proteome</keyword>
<evidence type="ECO:0000313" key="8">
    <source>
        <dbReference type="EMBL" id="KAF2106216.1"/>
    </source>
</evidence>
<gene>
    <name evidence="8" type="ORF">BDV96DRAFT_675588</name>
</gene>
<dbReference type="InterPro" id="IPR049326">
    <property type="entry name" value="Rhodopsin_dom_fungi"/>
</dbReference>